<comment type="caution">
    <text evidence="1">The sequence shown here is derived from an EMBL/GenBank/DDBJ whole genome shotgun (WGS) entry which is preliminary data.</text>
</comment>
<protein>
    <recommendedName>
        <fullName evidence="3">F-box domain-containing protein</fullName>
    </recommendedName>
</protein>
<sequence length="538" mass="59886">MQAMQSPFAAMLHTNAVPSDAERQRIQELLAGPQMEAAHLASEIKRLQAMVGELAEKRGHLNDFIDPHVALLSPARRLPQDVMEEIFVAALPSDRNAIMSSAESPLLLCHVCRTWRAIALSTPRLWGSLHVVVPKNISALSRINGATITWLSRSGVLPLSISLVYPLPSPPWEPQPADFSTLLQTLVRYSSRWSRVRFDYIPYSFISPLAALSPADVPILKTFVFEGDFSQMADISSVVFLGTASLHSLSIRRIGMITSLPISWNRLRHLSLADRFPFHADAALRLLRQCPNLETCSLQVVGVTADASLMSCRMEQLRQFSVAGVTGQLGSLNTDFFERLDLPNLRSLEYTTTPESPGLIFTPLLGPENLLQCLCFRLAGQLPSEGVLQVLRLVPALRELVICYDSSLGPEFWTALIPSSQNTRTLCPELRIVKFVKFKATPDSVLLEFIQARTGEFHFERDIQVTRLEKVHVQLKRSIQVDIVPALERVIGDGLDLILRYEPPAVHVPGQGNAAYTQGERLSDSWDAPDFSDDFSDY</sequence>
<dbReference type="Proteomes" id="UP001218218">
    <property type="component" value="Unassembled WGS sequence"/>
</dbReference>
<dbReference type="EMBL" id="JARIHO010000026">
    <property type="protein sequence ID" value="KAJ7340874.1"/>
    <property type="molecule type" value="Genomic_DNA"/>
</dbReference>
<dbReference type="SUPFAM" id="SSF52047">
    <property type="entry name" value="RNI-like"/>
    <property type="match status" value="1"/>
</dbReference>
<proteinExistence type="predicted"/>
<name>A0AAD6ZVC3_9AGAR</name>
<dbReference type="AlphaFoldDB" id="A0AAD6ZVC3"/>
<reference evidence="1" key="1">
    <citation type="submission" date="2023-03" db="EMBL/GenBank/DDBJ databases">
        <title>Massive genome expansion in bonnet fungi (Mycena s.s.) driven by repeated elements and novel gene families across ecological guilds.</title>
        <authorList>
            <consortium name="Lawrence Berkeley National Laboratory"/>
            <person name="Harder C.B."/>
            <person name="Miyauchi S."/>
            <person name="Viragh M."/>
            <person name="Kuo A."/>
            <person name="Thoen E."/>
            <person name="Andreopoulos B."/>
            <person name="Lu D."/>
            <person name="Skrede I."/>
            <person name="Drula E."/>
            <person name="Henrissat B."/>
            <person name="Morin E."/>
            <person name="Kohler A."/>
            <person name="Barry K."/>
            <person name="LaButti K."/>
            <person name="Morin E."/>
            <person name="Salamov A."/>
            <person name="Lipzen A."/>
            <person name="Mereny Z."/>
            <person name="Hegedus B."/>
            <person name="Baldrian P."/>
            <person name="Stursova M."/>
            <person name="Weitz H."/>
            <person name="Taylor A."/>
            <person name="Grigoriev I.V."/>
            <person name="Nagy L.G."/>
            <person name="Martin F."/>
            <person name="Kauserud H."/>
        </authorList>
    </citation>
    <scope>NUCLEOTIDE SEQUENCE</scope>
    <source>
        <strain evidence="1">CBHHK002</strain>
    </source>
</reference>
<gene>
    <name evidence="1" type="ORF">DFH08DRAFT_245881</name>
</gene>
<organism evidence="1 2">
    <name type="scientific">Mycena albidolilacea</name>
    <dbReference type="NCBI Taxonomy" id="1033008"/>
    <lineage>
        <taxon>Eukaryota</taxon>
        <taxon>Fungi</taxon>
        <taxon>Dikarya</taxon>
        <taxon>Basidiomycota</taxon>
        <taxon>Agaricomycotina</taxon>
        <taxon>Agaricomycetes</taxon>
        <taxon>Agaricomycetidae</taxon>
        <taxon>Agaricales</taxon>
        <taxon>Marasmiineae</taxon>
        <taxon>Mycenaceae</taxon>
        <taxon>Mycena</taxon>
    </lineage>
</organism>
<dbReference type="Gene3D" id="3.80.10.10">
    <property type="entry name" value="Ribonuclease Inhibitor"/>
    <property type="match status" value="1"/>
</dbReference>
<dbReference type="InterPro" id="IPR032675">
    <property type="entry name" value="LRR_dom_sf"/>
</dbReference>
<keyword evidence="2" id="KW-1185">Reference proteome</keyword>
<evidence type="ECO:0008006" key="3">
    <source>
        <dbReference type="Google" id="ProtNLM"/>
    </source>
</evidence>
<accession>A0AAD6ZVC3</accession>
<evidence type="ECO:0000313" key="1">
    <source>
        <dbReference type="EMBL" id="KAJ7340874.1"/>
    </source>
</evidence>
<evidence type="ECO:0000313" key="2">
    <source>
        <dbReference type="Proteomes" id="UP001218218"/>
    </source>
</evidence>